<name>A0A9W9MJ69_9EURO</name>
<evidence type="ECO:0000313" key="2">
    <source>
        <dbReference type="EMBL" id="KAJ5202272.1"/>
    </source>
</evidence>
<gene>
    <name evidence="2" type="ORF">N7449_004351</name>
</gene>
<keyword evidence="3" id="KW-1185">Reference proteome</keyword>
<feature type="transmembrane region" description="Helical" evidence="1">
    <location>
        <begin position="42"/>
        <end position="64"/>
    </location>
</feature>
<comment type="caution">
    <text evidence="2">The sequence shown here is derived from an EMBL/GenBank/DDBJ whole genome shotgun (WGS) entry which is preliminary data.</text>
</comment>
<keyword evidence="1" id="KW-1133">Transmembrane helix</keyword>
<keyword evidence="1" id="KW-0812">Transmembrane</keyword>
<accession>A0A9W9MJ69</accession>
<reference evidence="2" key="1">
    <citation type="submission" date="2022-11" db="EMBL/GenBank/DDBJ databases">
        <authorList>
            <person name="Petersen C."/>
        </authorList>
    </citation>
    <scope>NUCLEOTIDE SEQUENCE</scope>
    <source>
        <strain evidence="2">IBT 20477</strain>
    </source>
</reference>
<dbReference type="AlphaFoldDB" id="A0A9W9MJ69"/>
<dbReference type="Proteomes" id="UP001150942">
    <property type="component" value="Unassembled WGS sequence"/>
</dbReference>
<dbReference type="EMBL" id="JAPQKQ010000003">
    <property type="protein sequence ID" value="KAJ5202272.1"/>
    <property type="molecule type" value="Genomic_DNA"/>
</dbReference>
<dbReference type="OrthoDB" id="4713342at2759"/>
<sequence length="89" mass="9076">MATLPSALAGFANMFGVGTVYAASTFQEQLPRLLGISQQSSYAPFALACLGLSIGVALCGSMLYRTNTGVVIARGTILWGVAVTCAGLS</sequence>
<proteinExistence type="predicted"/>
<organism evidence="2 3">
    <name type="scientific">Penicillium cf. viridicatum</name>
    <dbReference type="NCBI Taxonomy" id="2972119"/>
    <lineage>
        <taxon>Eukaryota</taxon>
        <taxon>Fungi</taxon>
        <taxon>Dikarya</taxon>
        <taxon>Ascomycota</taxon>
        <taxon>Pezizomycotina</taxon>
        <taxon>Eurotiomycetes</taxon>
        <taxon>Eurotiomycetidae</taxon>
        <taxon>Eurotiales</taxon>
        <taxon>Aspergillaceae</taxon>
        <taxon>Penicillium</taxon>
    </lineage>
</organism>
<keyword evidence="1" id="KW-0472">Membrane</keyword>
<evidence type="ECO:0000313" key="3">
    <source>
        <dbReference type="Proteomes" id="UP001150942"/>
    </source>
</evidence>
<reference evidence="2" key="2">
    <citation type="journal article" date="2023" name="IMA Fungus">
        <title>Comparative genomic study of the Penicillium genus elucidates a diverse pangenome and 15 lateral gene transfer events.</title>
        <authorList>
            <person name="Petersen C."/>
            <person name="Sorensen T."/>
            <person name="Nielsen M.R."/>
            <person name="Sondergaard T.E."/>
            <person name="Sorensen J.L."/>
            <person name="Fitzpatrick D.A."/>
            <person name="Frisvad J.C."/>
            <person name="Nielsen K.L."/>
        </authorList>
    </citation>
    <scope>NUCLEOTIDE SEQUENCE</scope>
    <source>
        <strain evidence="2">IBT 20477</strain>
    </source>
</reference>
<evidence type="ECO:0000256" key="1">
    <source>
        <dbReference type="SAM" id="Phobius"/>
    </source>
</evidence>
<protein>
    <submittedName>
        <fullName evidence="2">Uncharacterized protein</fullName>
    </submittedName>
</protein>